<accession>A0A6J5S7H3</accession>
<evidence type="ECO:0000313" key="1">
    <source>
        <dbReference type="EMBL" id="CAB4174107.1"/>
    </source>
</evidence>
<proteinExistence type="predicted"/>
<name>A0A6J5S7H3_9CAUD</name>
<evidence type="ECO:0000313" key="3">
    <source>
        <dbReference type="EMBL" id="CAB4204474.1"/>
    </source>
</evidence>
<evidence type="ECO:0000313" key="2">
    <source>
        <dbReference type="EMBL" id="CAB4186084.1"/>
    </source>
</evidence>
<gene>
    <name evidence="2" type="ORF">UFOVP1138_3</name>
    <name evidence="3" type="ORF">UFOVP1394_89</name>
    <name evidence="1" type="ORF">UFOVP975_28</name>
</gene>
<evidence type="ECO:0008006" key="4">
    <source>
        <dbReference type="Google" id="ProtNLM"/>
    </source>
</evidence>
<dbReference type="EMBL" id="LR797086">
    <property type="protein sequence ID" value="CAB4186084.1"/>
    <property type="molecule type" value="Genomic_DNA"/>
</dbReference>
<reference evidence="3" key="1">
    <citation type="submission" date="2020-05" db="EMBL/GenBank/DDBJ databases">
        <authorList>
            <person name="Chiriac C."/>
            <person name="Salcher M."/>
            <person name="Ghai R."/>
            <person name="Kavagutti S V."/>
        </authorList>
    </citation>
    <scope>NUCLEOTIDE SEQUENCE</scope>
</reference>
<organism evidence="3">
    <name type="scientific">uncultured Caudovirales phage</name>
    <dbReference type="NCBI Taxonomy" id="2100421"/>
    <lineage>
        <taxon>Viruses</taxon>
        <taxon>Duplodnaviria</taxon>
        <taxon>Heunggongvirae</taxon>
        <taxon>Uroviricota</taxon>
        <taxon>Caudoviricetes</taxon>
        <taxon>Peduoviridae</taxon>
        <taxon>Maltschvirus</taxon>
        <taxon>Maltschvirus maltsch</taxon>
    </lineage>
</organism>
<protein>
    <recommendedName>
        <fullName evidence="4">Transglycosylase SLT domain-containing protein</fullName>
    </recommendedName>
</protein>
<dbReference type="EMBL" id="LR797345">
    <property type="protein sequence ID" value="CAB4204474.1"/>
    <property type="molecule type" value="Genomic_DNA"/>
</dbReference>
<dbReference type="EMBL" id="LR796921">
    <property type="protein sequence ID" value="CAB4174107.1"/>
    <property type="molecule type" value="Genomic_DNA"/>
</dbReference>
<sequence length="157" mass="18058">MMNPKKMFVVASLAYAVMLLISLKPNKDVPQYRVKHKNPVQVKIERYIKDPYIAEVISKRKRPYLLAAIKLIETEQAGPYITGDDGDSIGMFQVQPRHWNKVEYEVSKQVIQCEKIVEFLIDKHGISKGIERYNGSGRNARHYSKRVIDLAAKIEKG</sequence>